<evidence type="ECO:0000256" key="5">
    <source>
        <dbReference type="ARBA" id="ARBA00023295"/>
    </source>
</evidence>
<evidence type="ECO:0000256" key="2">
    <source>
        <dbReference type="ARBA" id="ARBA00006285"/>
    </source>
</evidence>
<dbReference type="PRINTS" id="PR00738">
    <property type="entry name" value="GLHYDRLASE20"/>
</dbReference>
<protein>
    <recommendedName>
        <fullName evidence="3">beta-N-acetylhexosaminidase</fullName>
        <ecNumber evidence="3">3.2.1.52</ecNumber>
    </recommendedName>
    <alternativeName>
        <fullName evidence="6">Beta-N-acetylhexosaminidase</fullName>
    </alternativeName>
    <alternativeName>
        <fullName evidence="7">N-acetyl-beta-glucosaminidase</fullName>
    </alternativeName>
</protein>
<evidence type="ECO:0000313" key="11">
    <source>
        <dbReference type="Proteomes" id="UP001301442"/>
    </source>
</evidence>
<dbReference type="InterPro" id="IPR015883">
    <property type="entry name" value="Glyco_hydro_20_cat"/>
</dbReference>
<evidence type="ECO:0000259" key="9">
    <source>
        <dbReference type="Pfam" id="PF02838"/>
    </source>
</evidence>
<feature type="domain" description="Beta-hexosaminidase bacterial type N-terminal" evidence="9">
    <location>
        <begin position="27"/>
        <end position="155"/>
    </location>
</feature>
<evidence type="ECO:0000256" key="6">
    <source>
        <dbReference type="ARBA" id="ARBA00030512"/>
    </source>
</evidence>
<sequence>MKTMINKVFLIFLIWCNWSSAWALSEPSIIPRPAQLKMIKGNYQIPQQLLISSEPRFSNEVAYLSQLLSNHLTVISQTSNVAEKHAGIIISTSKKDLGNEGYRLQVDATGVKIQATTETGVFYGIQSLLQMLPATLLAENSTVEQLTLPYINITDTPRFSWRGFMLDEARHFQGKQEVKRLLEQMAQLKMNVFHWHLTDDQGWRIEIKKYPRLTEIGSKRSDTQLGGWNSKKRSGEVHEGFYTQDDIREIVAYADKRHITIVPEIGMPGHASAAVAAYPELGTGRRQIEVPVVFGKMVDSYNAADEKVYQILSDILDEVVALFPGQVIHIGGDEVRFDQWQESAEIKALMTREKLQTMADVQIYFTNRMSKIIEAKGRRMMGWNEIMGDDLHGFLKDGQTGKAAELSKSALVHFWKGNRELAENAIKKGHQVVNSWHMYTYLDYGYRTISMAKAYHFDPIFSGLEKKYHNKVEGLGCQMWGEWIPTVERMYKQVFPRLSACAEVGWTDLARKDFGGFQQRMKTQYQRWQIQGIPYADNNDKVLTAKDFFNQPLVANWTPAELTTGFNKLSWEVTEHVKKQGKINVAMLYREGKNALEIESLELYENGKRIAKDRHYALSGEILSNIVYKLKLPEYKSDATYTLKASVKGSLGIDSFGQVKMWQAD</sequence>
<dbReference type="EC" id="3.2.1.52" evidence="3"/>
<proteinExistence type="inferred from homology"/>
<comment type="catalytic activity">
    <reaction evidence="1">
        <text>Hydrolysis of terminal non-reducing N-acetyl-D-hexosamine residues in N-acetyl-beta-D-hexosaminides.</text>
        <dbReference type="EC" id="3.2.1.52"/>
    </reaction>
</comment>
<feature type="domain" description="Glycoside hydrolase family 20 catalytic" evidence="8">
    <location>
        <begin position="159"/>
        <end position="507"/>
    </location>
</feature>
<dbReference type="Pfam" id="PF00728">
    <property type="entry name" value="Glyco_hydro_20"/>
    <property type="match status" value="1"/>
</dbReference>
<dbReference type="InterPro" id="IPR029018">
    <property type="entry name" value="Hex-like_dom2"/>
</dbReference>
<dbReference type="Gene3D" id="3.30.379.10">
    <property type="entry name" value="Chitobiase/beta-hexosaminidase domain 2-like"/>
    <property type="match status" value="1"/>
</dbReference>
<keyword evidence="5" id="KW-0326">Glycosidase</keyword>
<accession>A0ABZ0GLA3</accession>
<dbReference type="RefSeq" id="WP_348395428.1">
    <property type="nucleotide sequence ID" value="NZ_CP136600.1"/>
</dbReference>
<evidence type="ECO:0000256" key="3">
    <source>
        <dbReference type="ARBA" id="ARBA00012663"/>
    </source>
</evidence>
<dbReference type="EMBL" id="CP136600">
    <property type="protein sequence ID" value="WOH36616.1"/>
    <property type="molecule type" value="Genomic_DNA"/>
</dbReference>
<dbReference type="PANTHER" id="PTHR22600:SF57">
    <property type="entry name" value="BETA-N-ACETYLHEXOSAMINIDASE"/>
    <property type="match status" value="1"/>
</dbReference>
<dbReference type="SUPFAM" id="SSF55545">
    <property type="entry name" value="beta-N-acetylhexosaminidase-like domain"/>
    <property type="match status" value="1"/>
</dbReference>
<dbReference type="SUPFAM" id="SSF51445">
    <property type="entry name" value="(Trans)glycosidases"/>
    <property type="match status" value="1"/>
</dbReference>
<dbReference type="Gene3D" id="3.20.20.80">
    <property type="entry name" value="Glycosidases"/>
    <property type="match status" value="1"/>
</dbReference>
<evidence type="ECO:0000256" key="4">
    <source>
        <dbReference type="ARBA" id="ARBA00022801"/>
    </source>
</evidence>
<evidence type="ECO:0000256" key="7">
    <source>
        <dbReference type="ARBA" id="ARBA00033000"/>
    </source>
</evidence>
<dbReference type="InterPro" id="IPR025705">
    <property type="entry name" value="Beta_hexosaminidase_sua/sub"/>
</dbReference>
<keyword evidence="11" id="KW-1185">Reference proteome</keyword>
<gene>
    <name evidence="10" type="ORF">RI844_14730</name>
</gene>
<dbReference type="PANTHER" id="PTHR22600">
    <property type="entry name" value="BETA-HEXOSAMINIDASE"/>
    <property type="match status" value="1"/>
</dbReference>
<dbReference type="Pfam" id="PF02838">
    <property type="entry name" value="Glyco_hydro_20b"/>
    <property type="match status" value="1"/>
</dbReference>
<evidence type="ECO:0000259" key="8">
    <source>
        <dbReference type="Pfam" id="PF00728"/>
    </source>
</evidence>
<dbReference type="CDD" id="cd06563">
    <property type="entry name" value="GH20_chitobiase-like"/>
    <property type="match status" value="1"/>
</dbReference>
<keyword evidence="4" id="KW-0378">Hydrolase</keyword>
<evidence type="ECO:0000313" key="10">
    <source>
        <dbReference type="EMBL" id="WOH36616.1"/>
    </source>
</evidence>
<comment type="similarity">
    <text evidence="2">Belongs to the glycosyl hydrolase 20 family.</text>
</comment>
<dbReference type="InterPro" id="IPR015882">
    <property type="entry name" value="HEX_bac_N"/>
</dbReference>
<dbReference type="InterPro" id="IPR017853">
    <property type="entry name" value="GH"/>
</dbReference>
<reference evidence="10 11" key="1">
    <citation type="submission" date="2023-09" db="EMBL/GenBank/DDBJ databases">
        <authorList>
            <person name="Qi X."/>
        </authorList>
    </citation>
    <scope>NUCLEOTIDE SEQUENCE [LARGE SCALE GENOMIC DNA]</scope>
    <source>
        <strain evidence="10 11">S1-1</strain>
    </source>
</reference>
<organism evidence="10 11">
    <name type="scientific">Thalassotalea fonticola</name>
    <dbReference type="NCBI Taxonomy" id="3065649"/>
    <lineage>
        <taxon>Bacteria</taxon>
        <taxon>Pseudomonadati</taxon>
        <taxon>Pseudomonadota</taxon>
        <taxon>Gammaproteobacteria</taxon>
        <taxon>Alteromonadales</taxon>
        <taxon>Colwelliaceae</taxon>
        <taxon>Thalassotalea</taxon>
    </lineage>
</organism>
<name>A0ABZ0GLA3_9GAMM</name>
<evidence type="ECO:0000256" key="1">
    <source>
        <dbReference type="ARBA" id="ARBA00001231"/>
    </source>
</evidence>
<dbReference type="Proteomes" id="UP001301442">
    <property type="component" value="Chromosome"/>
</dbReference>